<dbReference type="GO" id="GO:0009088">
    <property type="term" value="P:threonine biosynthetic process"/>
    <property type="evidence" value="ECO:0007669"/>
    <property type="project" value="TreeGrafter"/>
</dbReference>
<dbReference type="Gene3D" id="3.90.1200.10">
    <property type="match status" value="1"/>
</dbReference>
<protein>
    <submittedName>
        <fullName evidence="3">Homoserine kinase</fullName>
        <ecNumber evidence="3">2.7.1.39</ecNumber>
    </submittedName>
</protein>
<name>A0A2R8ARU6_9RHOB</name>
<dbReference type="InterPro" id="IPR002575">
    <property type="entry name" value="Aminoglycoside_PTrfase"/>
</dbReference>
<keyword evidence="3" id="KW-0418">Kinase</keyword>
<dbReference type="RefSeq" id="WP_108857685.1">
    <property type="nucleotide sequence ID" value="NZ_OMOI01000002.1"/>
</dbReference>
<evidence type="ECO:0000256" key="1">
    <source>
        <dbReference type="ARBA" id="ARBA00038240"/>
    </source>
</evidence>
<keyword evidence="3" id="KW-0808">Transferase</keyword>
<comment type="similarity">
    <text evidence="1">Belongs to the pseudomonas-type ThrB family.</text>
</comment>
<dbReference type="InterPro" id="IPR011009">
    <property type="entry name" value="Kinase-like_dom_sf"/>
</dbReference>
<accession>A0A2R8ARU6</accession>
<gene>
    <name evidence="3" type="primary">thrB</name>
    <name evidence="3" type="ORF">ALP8811_02620</name>
</gene>
<dbReference type="OrthoDB" id="241498at2"/>
<dbReference type="InterPro" id="IPR050249">
    <property type="entry name" value="Pseudomonas-type_ThrB"/>
</dbReference>
<proteinExistence type="inferred from homology"/>
<evidence type="ECO:0000313" key="4">
    <source>
        <dbReference type="Proteomes" id="UP000244911"/>
    </source>
</evidence>
<dbReference type="EMBL" id="OMOI01000002">
    <property type="protein sequence ID" value="SPF78690.1"/>
    <property type="molecule type" value="Genomic_DNA"/>
</dbReference>
<evidence type="ECO:0000259" key="2">
    <source>
        <dbReference type="Pfam" id="PF01636"/>
    </source>
</evidence>
<evidence type="ECO:0000313" key="3">
    <source>
        <dbReference type="EMBL" id="SPF78690.1"/>
    </source>
</evidence>
<dbReference type="Proteomes" id="UP000244911">
    <property type="component" value="Unassembled WGS sequence"/>
</dbReference>
<dbReference type="AlphaFoldDB" id="A0A2R8ARU6"/>
<keyword evidence="4" id="KW-1185">Reference proteome</keyword>
<dbReference type="EC" id="2.7.1.39" evidence="3"/>
<dbReference type="PANTHER" id="PTHR21064">
    <property type="entry name" value="AMINOGLYCOSIDE PHOSPHOTRANSFERASE DOMAIN-CONTAINING PROTEIN-RELATED"/>
    <property type="match status" value="1"/>
</dbReference>
<sequence length="314" mass="34870">MSTVLKQALKAWGAQHVRMIKDRENAVHEVRINGKPAALRLHRPGYQSKAAIRSELDWMGALAERGMRVPSPIPTMDGDLVFSMGSNQCATMVSWVEGAPIGESGVPLDGSAEDQAALYRKVGAELAKLHNLTDDITLPDGFTRHRWDIPGLLGDDPFWGRFWECPALSEDDRNLVLRARAVAHDMATVYLENGADFGLIHADALRENVFIHKDLLTLIDFDDAGFGFRLYDLAVMMTQNVDEPAYDAIKAAALAGYREHRTLSQEAENLLPMFLMMRRFASMGWAVPRYDPTGPEVALYTQRAVTAARKFLGG</sequence>
<dbReference type="Pfam" id="PF01636">
    <property type="entry name" value="APH"/>
    <property type="match status" value="1"/>
</dbReference>
<dbReference type="PANTHER" id="PTHR21064:SF6">
    <property type="entry name" value="AMINOGLYCOSIDE PHOSPHOTRANSFERASE DOMAIN-CONTAINING PROTEIN"/>
    <property type="match status" value="1"/>
</dbReference>
<dbReference type="SUPFAM" id="SSF56112">
    <property type="entry name" value="Protein kinase-like (PK-like)"/>
    <property type="match status" value="1"/>
</dbReference>
<feature type="domain" description="Aminoglycoside phosphotransferase" evidence="2">
    <location>
        <begin position="22"/>
        <end position="261"/>
    </location>
</feature>
<reference evidence="3 4" key="1">
    <citation type="submission" date="2018-03" db="EMBL/GenBank/DDBJ databases">
        <authorList>
            <person name="Keele B.F."/>
        </authorList>
    </citation>
    <scope>NUCLEOTIDE SEQUENCE [LARGE SCALE GENOMIC DNA]</scope>
    <source>
        <strain evidence="3 4">CECT 8811</strain>
    </source>
</reference>
<dbReference type="GO" id="GO:0004413">
    <property type="term" value="F:homoserine kinase activity"/>
    <property type="evidence" value="ECO:0007669"/>
    <property type="project" value="UniProtKB-EC"/>
</dbReference>
<organism evidence="3 4">
    <name type="scientific">Aliiroseovarius pelagivivens</name>
    <dbReference type="NCBI Taxonomy" id="1639690"/>
    <lineage>
        <taxon>Bacteria</taxon>
        <taxon>Pseudomonadati</taxon>
        <taxon>Pseudomonadota</taxon>
        <taxon>Alphaproteobacteria</taxon>
        <taxon>Rhodobacterales</taxon>
        <taxon>Paracoccaceae</taxon>
        <taxon>Aliiroseovarius</taxon>
    </lineage>
</organism>